<accession>A0A417XTF6</accession>
<dbReference type="PANTHER" id="PTHR46847">
    <property type="entry name" value="D-ALLOSE-BINDING PERIPLASMIC PROTEIN-RELATED"/>
    <property type="match status" value="1"/>
</dbReference>
<dbReference type="GO" id="GO:0030313">
    <property type="term" value="C:cell envelope"/>
    <property type="evidence" value="ECO:0007669"/>
    <property type="project" value="UniProtKB-SubCell"/>
</dbReference>
<protein>
    <recommendedName>
        <fullName evidence="5">Periplasmic binding protein domain-containing protein</fullName>
    </recommendedName>
</protein>
<dbReference type="AlphaFoldDB" id="A0A417XTF6"/>
<proteinExistence type="inferred from homology"/>
<dbReference type="Pfam" id="PF13407">
    <property type="entry name" value="Peripla_BP_4"/>
    <property type="match status" value="1"/>
</dbReference>
<feature type="domain" description="Periplasmic binding protein" evidence="5">
    <location>
        <begin position="105"/>
        <end position="351"/>
    </location>
</feature>
<dbReference type="InterPro" id="IPR025997">
    <property type="entry name" value="SBP_2_dom"/>
</dbReference>
<dbReference type="Gene3D" id="3.40.50.2300">
    <property type="match status" value="2"/>
</dbReference>
<evidence type="ECO:0000256" key="1">
    <source>
        <dbReference type="ARBA" id="ARBA00004196"/>
    </source>
</evidence>
<evidence type="ECO:0000256" key="3">
    <source>
        <dbReference type="ARBA" id="ARBA00022729"/>
    </source>
</evidence>
<sequence length="400" mass="42204">MMYSLASESAPSPTLRDAIMTNRRIAAAAASFAALSAVLAGCGLGTAGDDSEGGSSGEVSELQETAQERVEELRQGPATYPGPTEPFDVVLGKAVVIQCGSGAPICKEGGDEAVAALEAMGWETGPAVDQQFSPQVGSAAIDRAVADGVDGIIIIGSDVNPLKAAVNRALDADIAVLCATCASGPEWAGKVYDVTVNFYDQGVAAAWKVISEAGDDAKVHGFRDLAFLSATTRQVGLVETIEQECPDCEIEMEDFSAPEIAKPGPPQFSALLASNPQGTLDYVVGHYDGFAVAAAKTEKNAGRTDIKIGGYDGYTNGLEELASNNPPMDFIVAEAYNYHAWAAVDLLGRIKAGAPLWEDYDNMQSTLIDSTNVQQYLDQEPDHFPGPPNYRENLTELWQQ</sequence>
<evidence type="ECO:0000313" key="6">
    <source>
        <dbReference type="EMBL" id="RHW23784.1"/>
    </source>
</evidence>
<evidence type="ECO:0000313" key="7">
    <source>
        <dbReference type="Proteomes" id="UP000283644"/>
    </source>
</evidence>
<dbReference type="SUPFAM" id="SSF53822">
    <property type="entry name" value="Periplasmic binding protein-like I"/>
    <property type="match status" value="1"/>
</dbReference>
<reference evidence="6 7" key="1">
    <citation type="submission" date="2018-09" db="EMBL/GenBank/DDBJ databases">
        <title>Genome sequencing of Nocardioides immobilis CCTCC AB 2017083 for comparison to Nocardioides silvaticus.</title>
        <authorList>
            <person name="Li C."/>
            <person name="Wang G."/>
        </authorList>
    </citation>
    <scope>NUCLEOTIDE SEQUENCE [LARGE SCALE GENOMIC DNA]</scope>
    <source>
        <strain evidence="6 7">CCTCC AB 2017083</strain>
    </source>
</reference>
<keyword evidence="3" id="KW-0732">Signal</keyword>
<dbReference type="OrthoDB" id="3460818at2"/>
<evidence type="ECO:0000256" key="4">
    <source>
        <dbReference type="SAM" id="MobiDB-lite"/>
    </source>
</evidence>
<comment type="similarity">
    <text evidence="2">Belongs to the bacterial solute-binding protein 2 family.</text>
</comment>
<evidence type="ECO:0000256" key="2">
    <source>
        <dbReference type="ARBA" id="ARBA00007639"/>
    </source>
</evidence>
<organism evidence="6 7">
    <name type="scientific">Nocardioides immobilis</name>
    <dbReference type="NCBI Taxonomy" id="2049295"/>
    <lineage>
        <taxon>Bacteria</taxon>
        <taxon>Bacillati</taxon>
        <taxon>Actinomycetota</taxon>
        <taxon>Actinomycetes</taxon>
        <taxon>Propionibacteriales</taxon>
        <taxon>Nocardioidaceae</taxon>
        <taxon>Nocardioides</taxon>
    </lineage>
</organism>
<comment type="caution">
    <text evidence="6">The sequence shown here is derived from an EMBL/GenBank/DDBJ whole genome shotgun (WGS) entry which is preliminary data.</text>
</comment>
<gene>
    <name evidence="6" type="ORF">D0Z08_27985</name>
</gene>
<keyword evidence="7" id="KW-1185">Reference proteome</keyword>
<name>A0A417XTF6_9ACTN</name>
<dbReference type="GO" id="GO:0030246">
    <property type="term" value="F:carbohydrate binding"/>
    <property type="evidence" value="ECO:0007669"/>
    <property type="project" value="UniProtKB-ARBA"/>
</dbReference>
<dbReference type="EMBL" id="QXGH01000040">
    <property type="protein sequence ID" value="RHW23784.1"/>
    <property type="molecule type" value="Genomic_DNA"/>
</dbReference>
<feature type="region of interest" description="Disordered" evidence="4">
    <location>
        <begin position="48"/>
        <end position="82"/>
    </location>
</feature>
<evidence type="ECO:0000259" key="5">
    <source>
        <dbReference type="Pfam" id="PF13407"/>
    </source>
</evidence>
<dbReference type="InterPro" id="IPR028082">
    <property type="entry name" value="Peripla_BP_I"/>
</dbReference>
<dbReference type="PANTHER" id="PTHR46847:SF1">
    <property type="entry name" value="D-ALLOSE-BINDING PERIPLASMIC PROTEIN-RELATED"/>
    <property type="match status" value="1"/>
</dbReference>
<dbReference type="Proteomes" id="UP000283644">
    <property type="component" value="Unassembled WGS sequence"/>
</dbReference>
<comment type="subcellular location">
    <subcellularLocation>
        <location evidence="1">Cell envelope</location>
    </subcellularLocation>
</comment>